<evidence type="ECO:0000313" key="7">
    <source>
        <dbReference type="Proteomes" id="UP000501726"/>
    </source>
</evidence>
<keyword evidence="4" id="KW-0012">Acyltransferase</keyword>
<dbReference type="SUPFAM" id="SSF55729">
    <property type="entry name" value="Acyl-CoA N-acyltransferases (Nat)"/>
    <property type="match status" value="1"/>
</dbReference>
<dbReference type="InterPro" id="IPR016181">
    <property type="entry name" value="Acyl_CoA_acyltransferase"/>
</dbReference>
<dbReference type="InterPro" id="IPR050680">
    <property type="entry name" value="YpeA/RimI_acetyltransf"/>
</dbReference>
<evidence type="ECO:0000259" key="5">
    <source>
        <dbReference type="PROSITE" id="PS51186"/>
    </source>
</evidence>
<dbReference type="KEGG" id="tse:THMIRHAS_18680"/>
<dbReference type="PANTHER" id="PTHR43420:SF51">
    <property type="entry name" value="PEPTIDYL-LYSINE N-ACETYLTRANSFERASE YIAC"/>
    <property type="match status" value="1"/>
</dbReference>
<proteinExistence type="inferred from homology"/>
<dbReference type="Pfam" id="PF00583">
    <property type="entry name" value="Acetyltransf_1"/>
    <property type="match status" value="1"/>
</dbReference>
<keyword evidence="2" id="KW-0963">Cytoplasm</keyword>
<protein>
    <submittedName>
        <fullName evidence="6">Ribosomal-protein-alanine acetyltransferase</fullName>
    </submittedName>
</protein>
<evidence type="ECO:0000256" key="1">
    <source>
        <dbReference type="ARBA" id="ARBA00005395"/>
    </source>
</evidence>
<gene>
    <name evidence="6" type="primary">rimI</name>
    <name evidence="6" type="ORF">THMIRHAS_18680</name>
</gene>
<dbReference type="Proteomes" id="UP000501726">
    <property type="component" value="Chromosome"/>
</dbReference>
<keyword evidence="3 6" id="KW-0808">Transferase</keyword>
<dbReference type="EMBL" id="AP021889">
    <property type="protein sequence ID" value="BBP46495.1"/>
    <property type="molecule type" value="Genomic_DNA"/>
</dbReference>
<name>A0A6F8PWJ8_9GAMM</name>
<dbReference type="NCBIfam" id="TIGR01575">
    <property type="entry name" value="rimI"/>
    <property type="match status" value="1"/>
</dbReference>
<feature type="domain" description="N-acetyltransferase" evidence="5">
    <location>
        <begin position="15"/>
        <end position="160"/>
    </location>
</feature>
<evidence type="ECO:0000256" key="2">
    <source>
        <dbReference type="ARBA" id="ARBA00022490"/>
    </source>
</evidence>
<keyword evidence="7" id="KW-1185">Reference proteome</keyword>
<evidence type="ECO:0000313" key="6">
    <source>
        <dbReference type="EMBL" id="BBP46495.1"/>
    </source>
</evidence>
<accession>A0A6F8PWJ8</accession>
<sequence length="164" mass="18333">MSNISLPDCAACSFSYLRVMHQQDLPEVLAIERQAYAFPWSQKGFENSLDQGLNFLFCAASGDVLGYACVLTVLDEAHLLNFCIRGECQGKGQAKSAFMQLQQHLQAAQYQVMFLEVRESNHRARCLYQQLGFSEDGVRKGYYAAEDGKEDAILMSLSLSVLQS</sequence>
<dbReference type="AlphaFoldDB" id="A0A6F8PWJ8"/>
<dbReference type="Gene3D" id="3.40.630.30">
    <property type="match status" value="1"/>
</dbReference>
<reference evidence="7" key="1">
    <citation type="submission" date="2019-11" db="EMBL/GenBank/DDBJ databases">
        <title>Isolation and characterization of two novel species in the genus Thiomicrorhabdus.</title>
        <authorList>
            <person name="Mochizuki J."/>
            <person name="Kojima H."/>
            <person name="Fukui M."/>
        </authorList>
    </citation>
    <scope>NUCLEOTIDE SEQUENCE [LARGE SCALE GENOMIC DNA]</scope>
    <source>
        <strain evidence="7">aks77</strain>
    </source>
</reference>
<dbReference type="GO" id="GO:0008080">
    <property type="term" value="F:N-acetyltransferase activity"/>
    <property type="evidence" value="ECO:0007669"/>
    <property type="project" value="InterPro"/>
</dbReference>
<organism evidence="6 7">
    <name type="scientific">Thiosulfatimonas sediminis</name>
    <dbReference type="NCBI Taxonomy" id="2675054"/>
    <lineage>
        <taxon>Bacteria</taxon>
        <taxon>Pseudomonadati</taxon>
        <taxon>Pseudomonadota</taxon>
        <taxon>Gammaproteobacteria</taxon>
        <taxon>Thiotrichales</taxon>
        <taxon>Piscirickettsiaceae</taxon>
        <taxon>Thiosulfatimonas</taxon>
    </lineage>
</organism>
<dbReference type="RefSeq" id="WP_173273156.1">
    <property type="nucleotide sequence ID" value="NZ_AP021889.1"/>
</dbReference>
<dbReference type="InterPro" id="IPR000182">
    <property type="entry name" value="GNAT_dom"/>
</dbReference>
<comment type="similarity">
    <text evidence="1">Belongs to the acetyltransferase family. RimI subfamily.</text>
</comment>
<dbReference type="PANTHER" id="PTHR43420">
    <property type="entry name" value="ACETYLTRANSFERASE"/>
    <property type="match status" value="1"/>
</dbReference>
<dbReference type="PROSITE" id="PS51186">
    <property type="entry name" value="GNAT"/>
    <property type="match status" value="1"/>
</dbReference>
<evidence type="ECO:0000256" key="3">
    <source>
        <dbReference type="ARBA" id="ARBA00022679"/>
    </source>
</evidence>
<dbReference type="InterPro" id="IPR006464">
    <property type="entry name" value="AcTrfase_RimI/Ard1"/>
</dbReference>
<evidence type="ECO:0000256" key="4">
    <source>
        <dbReference type="ARBA" id="ARBA00023315"/>
    </source>
</evidence>